<keyword evidence="4" id="KW-1185">Reference proteome</keyword>
<dbReference type="PaxDb" id="3880-AES65222"/>
<dbReference type="PANTHER" id="PTHR45786">
    <property type="entry name" value="DNA BINDING PROTEIN-LIKE"/>
    <property type="match status" value="1"/>
</dbReference>
<organism evidence="2 4">
    <name type="scientific">Medicago truncatula</name>
    <name type="common">Barrel medic</name>
    <name type="synonym">Medicago tribuloides</name>
    <dbReference type="NCBI Taxonomy" id="3880"/>
    <lineage>
        <taxon>Eukaryota</taxon>
        <taxon>Viridiplantae</taxon>
        <taxon>Streptophyta</taxon>
        <taxon>Embryophyta</taxon>
        <taxon>Tracheophyta</taxon>
        <taxon>Spermatophyta</taxon>
        <taxon>Magnoliopsida</taxon>
        <taxon>eudicotyledons</taxon>
        <taxon>Gunneridae</taxon>
        <taxon>Pentapetalae</taxon>
        <taxon>rosids</taxon>
        <taxon>fabids</taxon>
        <taxon>Fabales</taxon>
        <taxon>Fabaceae</taxon>
        <taxon>Papilionoideae</taxon>
        <taxon>50 kb inversion clade</taxon>
        <taxon>NPAAA clade</taxon>
        <taxon>Hologalegina</taxon>
        <taxon>IRL clade</taxon>
        <taxon>Trifolieae</taxon>
        <taxon>Medicago</taxon>
    </lineage>
</organism>
<accession>A0A0C3V1I2</accession>
<evidence type="ECO:0000313" key="3">
    <source>
        <dbReference type="EnsemblPlants" id="AES65222"/>
    </source>
</evidence>
<dbReference type="eggNOG" id="KOG0987">
    <property type="taxonomic scope" value="Eukaryota"/>
</dbReference>
<dbReference type="PANTHER" id="PTHR45786:SF74">
    <property type="entry name" value="ATP-DEPENDENT DNA HELICASE"/>
    <property type="match status" value="1"/>
</dbReference>
<dbReference type="AlphaFoldDB" id="G7IN19"/>
<dbReference type="EnsemblPlants" id="AES65222">
    <property type="protein sequence ID" value="AES65222"/>
    <property type="gene ID" value="MTR_2g036820"/>
</dbReference>
<reference evidence="3" key="3">
    <citation type="submission" date="2015-04" db="UniProtKB">
        <authorList>
            <consortium name="EnsemblPlants"/>
        </authorList>
    </citation>
    <scope>IDENTIFICATION</scope>
    <source>
        <strain evidence="3">cv. Jemalong A17</strain>
    </source>
</reference>
<keyword evidence="1" id="KW-0732">Signal</keyword>
<reference evidence="2 4" key="2">
    <citation type="journal article" date="2014" name="BMC Genomics">
        <title>An improved genome release (version Mt4.0) for the model legume Medicago truncatula.</title>
        <authorList>
            <person name="Tang H."/>
            <person name="Krishnakumar V."/>
            <person name="Bidwell S."/>
            <person name="Rosen B."/>
            <person name="Chan A."/>
            <person name="Zhou S."/>
            <person name="Gentzbittel L."/>
            <person name="Childs K.L."/>
            <person name="Yandell M."/>
            <person name="Gundlach H."/>
            <person name="Mayer K.F."/>
            <person name="Schwartz D.C."/>
            <person name="Town C.D."/>
        </authorList>
    </citation>
    <scope>GENOME REANNOTATION</scope>
    <source>
        <strain evidence="3 4">cv. Jemalong A17</strain>
    </source>
</reference>
<evidence type="ECO:0000313" key="2">
    <source>
        <dbReference type="EMBL" id="AES65222.2"/>
    </source>
</evidence>
<evidence type="ECO:0000256" key="1">
    <source>
        <dbReference type="SAM" id="SignalP"/>
    </source>
</evidence>
<gene>
    <name evidence="2" type="ordered locus">MTR_2g036820</name>
</gene>
<proteinExistence type="predicted"/>
<dbReference type="HOGENOM" id="CLU_1167367_0_0_1"/>
<protein>
    <submittedName>
        <fullName evidence="2 3">Uncharacterized protein</fullName>
    </submittedName>
</protein>
<reference evidence="2 4" key="1">
    <citation type="journal article" date="2011" name="Nature">
        <title>The Medicago genome provides insight into the evolution of rhizobial symbioses.</title>
        <authorList>
            <person name="Young N.D."/>
            <person name="Debelle F."/>
            <person name="Oldroyd G.E."/>
            <person name="Geurts R."/>
            <person name="Cannon S.B."/>
            <person name="Udvardi M.K."/>
            <person name="Benedito V.A."/>
            <person name="Mayer K.F."/>
            <person name="Gouzy J."/>
            <person name="Schoof H."/>
            <person name="Van de Peer Y."/>
            <person name="Proost S."/>
            <person name="Cook D.R."/>
            <person name="Meyers B.C."/>
            <person name="Spannagl M."/>
            <person name="Cheung F."/>
            <person name="De Mita S."/>
            <person name="Krishnakumar V."/>
            <person name="Gundlach H."/>
            <person name="Zhou S."/>
            <person name="Mudge J."/>
            <person name="Bharti A.K."/>
            <person name="Murray J.D."/>
            <person name="Naoumkina M.A."/>
            <person name="Rosen B."/>
            <person name="Silverstein K.A."/>
            <person name="Tang H."/>
            <person name="Rombauts S."/>
            <person name="Zhao P.X."/>
            <person name="Zhou P."/>
            <person name="Barbe V."/>
            <person name="Bardou P."/>
            <person name="Bechner M."/>
            <person name="Bellec A."/>
            <person name="Berger A."/>
            <person name="Berges H."/>
            <person name="Bidwell S."/>
            <person name="Bisseling T."/>
            <person name="Choisne N."/>
            <person name="Couloux A."/>
            <person name="Denny R."/>
            <person name="Deshpande S."/>
            <person name="Dai X."/>
            <person name="Doyle J.J."/>
            <person name="Dudez A.M."/>
            <person name="Farmer A.D."/>
            <person name="Fouteau S."/>
            <person name="Franken C."/>
            <person name="Gibelin C."/>
            <person name="Gish J."/>
            <person name="Goldstein S."/>
            <person name="Gonzalez A.J."/>
            <person name="Green P.J."/>
            <person name="Hallab A."/>
            <person name="Hartog M."/>
            <person name="Hua A."/>
            <person name="Humphray S.J."/>
            <person name="Jeong D.H."/>
            <person name="Jing Y."/>
            <person name="Jocker A."/>
            <person name="Kenton S.M."/>
            <person name="Kim D.J."/>
            <person name="Klee K."/>
            <person name="Lai H."/>
            <person name="Lang C."/>
            <person name="Lin S."/>
            <person name="Macmil S.L."/>
            <person name="Magdelenat G."/>
            <person name="Matthews L."/>
            <person name="McCorrison J."/>
            <person name="Monaghan E.L."/>
            <person name="Mun J.H."/>
            <person name="Najar F.Z."/>
            <person name="Nicholson C."/>
            <person name="Noirot C."/>
            <person name="O'Bleness M."/>
            <person name="Paule C.R."/>
            <person name="Poulain J."/>
            <person name="Prion F."/>
            <person name="Qin B."/>
            <person name="Qu C."/>
            <person name="Retzel E.F."/>
            <person name="Riddle C."/>
            <person name="Sallet E."/>
            <person name="Samain S."/>
            <person name="Samson N."/>
            <person name="Sanders I."/>
            <person name="Saurat O."/>
            <person name="Scarpelli C."/>
            <person name="Schiex T."/>
            <person name="Segurens B."/>
            <person name="Severin A.J."/>
            <person name="Sherrier D.J."/>
            <person name="Shi R."/>
            <person name="Sims S."/>
            <person name="Singer S.R."/>
            <person name="Sinharoy S."/>
            <person name="Sterck L."/>
            <person name="Viollet A."/>
            <person name="Wang B.B."/>
            <person name="Wang K."/>
            <person name="Wang M."/>
            <person name="Wang X."/>
            <person name="Warfsmann J."/>
            <person name="Weissenbach J."/>
            <person name="White D.D."/>
            <person name="White J.D."/>
            <person name="Wiley G.B."/>
            <person name="Wincker P."/>
            <person name="Xing Y."/>
            <person name="Yang L."/>
            <person name="Yao Z."/>
            <person name="Ying F."/>
            <person name="Zhai J."/>
            <person name="Zhou L."/>
            <person name="Zuber A."/>
            <person name="Denarie J."/>
            <person name="Dixon R.A."/>
            <person name="May G.D."/>
            <person name="Schwartz D.C."/>
            <person name="Rogers J."/>
            <person name="Quetier F."/>
            <person name="Town C.D."/>
            <person name="Roe B.A."/>
        </authorList>
    </citation>
    <scope>NUCLEOTIDE SEQUENCE [LARGE SCALE GENOMIC DNA]</scope>
    <source>
        <strain evidence="2">A17</strain>
        <strain evidence="3 4">cv. Jemalong A17</strain>
    </source>
</reference>
<accession>G7IN19</accession>
<feature type="chain" id="PRO_5014572315" evidence="1">
    <location>
        <begin position="29"/>
        <end position="238"/>
    </location>
</feature>
<name>G7IN19_MEDTR</name>
<dbReference type="EMBL" id="CM001218">
    <property type="protein sequence ID" value="AES65222.2"/>
    <property type="molecule type" value="Genomic_DNA"/>
</dbReference>
<feature type="signal peptide" evidence="1">
    <location>
        <begin position="1"/>
        <end position="28"/>
    </location>
</feature>
<evidence type="ECO:0000313" key="4">
    <source>
        <dbReference type="Proteomes" id="UP000002051"/>
    </source>
</evidence>
<dbReference type="Proteomes" id="UP000002051">
    <property type="component" value="Chromosome 2"/>
</dbReference>
<sequence length="238" mass="26612">MFITSATIMLKFVLLYMTTMLLKTLSSTEVIEQTSCSMLCPRQTSVNKYREISPCQIGCQIQCTLYDFSLLFTCQSSNVVGASTTVPVESIPLISMECFQHGEVQDYLDIGDMDSVCRRCNAQVWLGECSQRRHSTPTIDASICCMKGKITLPNMIEPPPLLRGLFNGVDPRSAHFIGPDSPHFVISGQNYHRIGSLLLADGQAPKFCQLYTYDTENELVNRLSHFSGHAMLVNDYDL</sequence>